<evidence type="ECO:0000313" key="2">
    <source>
        <dbReference type="EMBL" id="MED6271412.1"/>
    </source>
</evidence>
<feature type="compositionally biased region" description="Basic and acidic residues" evidence="1">
    <location>
        <begin position="200"/>
        <end position="224"/>
    </location>
</feature>
<evidence type="ECO:0000313" key="3">
    <source>
        <dbReference type="Proteomes" id="UP001352852"/>
    </source>
</evidence>
<keyword evidence="3" id="KW-1185">Reference proteome</keyword>
<name>A0ABU7D8F0_9TELE</name>
<evidence type="ECO:0000256" key="1">
    <source>
        <dbReference type="SAM" id="MobiDB-lite"/>
    </source>
</evidence>
<feature type="compositionally biased region" description="Polar residues" evidence="1">
    <location>
        <begin position="260"/>
        <end position="283"/>
    </location>
</feature>
<dbReference type="EMBL" id="JAHUTJ010018230">
    <property type="protein sequence ID" value="MED6271412.1"/>
    <property type="molecule type" value="Genomic_DNA"/>
</dbReference>
<feature type="compositionally biased region" description="Basic and acidic residues" evidence="1">
    <location>
        <begin position="304"/>
        <end position="331"/>
    </location>
</feature>
<feature type="compositionally biased region" description="Low complexity" evidence="1">
    <location>
        <begin position="58"/>
        <end position="74"/>
    </location>
</feature>
<feature type="compositionally biased region" description="Pro residues" evidence="1">
    <location>
        <begin position="75"/>
        <end position="103"/>
    </location>
</feature>
<reference evidence="2 3" key="1">
    <citation type="submission" date="2021-06" db="EMBL/GenBank/DDBJ databases">
        <authorList>
            <person name="Palmer J.M."/>
        </authorList>
    </citation>
    <scope>NUCLEOTIDE SEQUENCE [LARGE SCALE GENOMIC DNA]</scope>
    <source>
        <strain evidence="2 3">CL_MEX2019</strain>
        <tissue evidence="2">Muscle</tissue>
    </source>
</reference>
<comment type="caution">
    <text evidence="2">The sequence shown here is derived from an EMBL/GenBank/DDBJ whole genome shotgun (WGS) entry which is preliminary data.</text>
</comment>
<feature type="region of interest" description="Disordered" evidence="1">
    <location>
        <begin position="304"/>
        <end position="363"/>
    </location>
</feature>
<feature type="compositionally biased region" description="Basic and acidic residues" evidence="1">
    <location>
        <begin position="348"/>
        <end position="363"/>
    </location>
</feature>
<gene>
    <name evidence="2" type="ORF">CHARACLAT_019881</name>
</gene>
<protein>
    <submittedName>
        <fullName evidence="2">Uncharacterized protein</fullName>
    </submittedName>
</protein>
<feature type="region of interest" description="Disordered" evidence="1">
    <location>
        <begin position="56"/>
        <end position="112"/>
    </location>
</feature>
<accession>A0ABU7D8F0</accession>
<dbReference type="Proteomes" id="UP001352852">
    <property type="component" value="Unassembled WGS sequence"/>
</dbReference>
<organism evidence="2 3">
    <name type="scientific">Characodon lateralis</name>
    <dbReference type="NCBI Taxonomy" id="208331"/>
    <lineage>
        <taxon>Eukaryota</taxon>
        <taxon>Metazoa</taxon>
        <taxon>Chordata</taxon>
        <taxon>Craniata</taxon>
        <taxon>Vertebrata</taxon>
        <taxon>Euteleostomi</taxon>
        <taxon>Actinopterygii</taxon>
        <taxon>Neopterygii</taxon>
        <taxon>Teleostei</taxon>
        <taxon>Neoteleostei</taxon>
        <taxon>Acanthomorphata</taxon>
        <taxon>Ovalentaria</taxon>
        <taxon>Atherinomorphae</taxon>
        <taxon>Cyprinodontiformes</taxon>
        <taxon>Goodeidae</taxon>
        <taxon>Characodon</taxon>
    </lineage>
</organism>
<proteinExistence type="predicted"/>
<feature type="region of interest" description="Disordered" evidence="1">
    <location>
        <begin position="187"/>
        <end position="289"/>
    </location>
</feature>
<sequence>MFFIKCTITSLPKINTFLIWSFICFSQVIKRKFINRKPHYENAIISVEDHVSCRCQRSSPSTSSSSSSTVVSHPNPLPPPPQKPPASSPLPLFPPHTPHPLPPKTHASKADLHRHDDLKHNQQHHHPHKHDPLARQWQQGSYTQLVRWTQPRVHQALTHVQTGVRHTTAGLLGSVSTWPSETRAEHTIMGSPHYVGHGSGFDRSREEKEETNGGGVHHTDHEQQQKQLLKHHQRQEHQCHQHPHNSQQYNPGGDEDQELRTQYQLHAPQSDSASPPVSVTQAPETGENPTAFISVLQKDSVTSEKYAEVTHHKQIEAKADGQKKGAEREESGSTVSEDSARSEAANQGKEKDSKLSGEGGHLTEEERRQKLLEMVQSEPEKTPLLHPHQRPKPTFKSALSTVAPMSMAAHQQSRYEGYDHVEMKELAQQNKKSYETLLQRNMEMKEVFPLLGNTSKSAWQKVTFAALEMLQSIHQSGFNKCNLVNSLN</sequence>